<dbReference type="AlphaFoldDB" id="A0AAD6V7W5"/>
<evidence type="ECO:0000256" key="1">
    <source>
        <dbReference type="SAM" id="SignalP"/>
    </source>
</evidence>
<gene>
    <name evidence="2" type="ORF">GGX14DRAFT_569053</name>
</gene>
<sequence length="255" mass="27457">MRFSLTAAFLGLLIHTTIAAPGSDTVLTPVGHRARDTFHLIPKGGRVAHVGSDIHIFDEKGNVVEIATPTTSTAAPVESNWVTYATWVNNGSSPISLFQTTWTVPPAPTTWNGQTIFLFNAMASPSGDEMVFTALQYGPSAVGGGEFWSVSFWSFFEGAIPSSAFGSPAIEVAEGMELFGTIEFQEGGFPDFFYNVAFGVPGEPFTSIDVLEQLTTVHEALAAVAVTEASEYPDLGHRYRGDRRDQLARVVERCG</sequence>
<accession>A0AAD6V7W5</accession>
<evidence type="ECO:0000313" key="3">
    <source>
        <dbReference type="Proteomes" id="UP001219525"/>
    </source>
</evidence>
<keyword evidence="1" id="KW-0732">Signal</keyword>
<keyword evidence="3" id="KW-1185">Reference proteome</keyword>
<feature type="signal peptide" evidence="1">
    <location>
        <begin position="1"/>
        <end position="19"/>
    </location>
</feature>
<comment type="caution">
    <text evidence="2">The sequence shown here is derived from an EMBL/GenBank/DDBJ whole genome shotgun (WGS) entry which is preliminary data.</text>
</comment>
<name>A0AAD6V7W5_9AGAR</name>
<organism evidence="2 3">
    <name type="scientific">Mycena pura</name>
    <dbReference type="NCBI Taxonomy" id="153505"/>
    <lineage>
        <taxon>Eukaryota</taxon>
        <taxon>Fungi</taxon>
        <taxon>Dikarya</taxon>
        <taxon>Basidiomycota</taxon>
        <taxon>Agaricomycotina</taxon>
        <taxon>Agaricomycetes</taxon>
        <taxon>Agaricomycetidae</taxon>
        <taxon>Agaricales</taxon>
        <taxon>Marasmiineae</taxon>
        <taxon>Mycenaceae</taxon>
        <taxon>Mycena</taxon>
    </lineage>
</organism>
<evidence type="ECO:0000313" key="2">
    <source>
        <dbReference type="EMBL" id="KAJ7205303.1"/>
    </source>
</evidence>
<feature type="chain" id="PRO_5042252647" evidence="1">
    <location>
        <begin position="20"/>
        <end position="255"/>
    </location>
</feature>
<dbReference type="EMBL" id="JARJCW010000044">
    <property type="protein sequence ID" value="KAJ7205303.1"/>
    <property type="molecule type" value="Genomic_DNA"/>
</dbReference>
<reference evidence="2" key="1">
    <citation type="submission" date="2023-03" db="EMBL/GenBank/DDBJ databases">
        <title>Massive genome expansion in bonnet fungi (Mycena s.s.) driven by repeated elements and novel gene families across ecological guilds.</title>
        <authorList>
            <consortium name="Lawrence Berkeley National Laboratory"/>
            <person name="Harder C.B."/>
            <person name="Miyauchi S."/>
            <person name="Viragh M."/>
            <person name="Kuo A."/>
            <person name="Thoen E."/>
            <person name="Andreopoulos B."/>
            <person name="Lu D."/>
            <person name="Skrede I."/>
            <person name="Drula E."/>
            <person name="Henrissat B."/>
            <person name="Morin E."/>
            <person name="Kohler A."/>
            <person name="Barry K."/>
            <person name="LaButti K."/>
            <person name="Morin E."/>
            <person name="Salamov A."/>
            <person name="Lipzen A."/>
            <person name="Mereny Z."/>
            <person name="Hegedus B."/>
            <person name="Baldrian P."/>
            <person name="Stursova M."/>
            <person name="Weitz H."/>
            <person name="Taylor A."/>
            <person name="Grigoriev I.V."/>
            <person name="Nagy L.G."/>
            <person name="Martin F."/>
            <person name="Kauserud H."/>
        </authorList>
    </citation>
    <scope>NUCLEOTIDE SEQUENCE</scope>
    <source>
        <strain evidence="2">9144</strain>
    </source>
</reference>
<protein>
    <submittedName>
        <fullName evidence="2">Uncharacterized protein</fullName>
    </submittedName>
</protein>
<dbReference type="Proteomes" id="UP001219525">
    <property type="component" value="Unassembled WGS sequence"/>
</dbReference>
<proteinExistence type="predicted"/>